<reference evidence="8 9" key="1">
    <citation type="journal article" date="2022" name="Cell">
        <title>Repeat-based holocentromeres influence genome architecture and karyotype evolution.</title>
        <authorList>
            <person name="Hofstatter P.G."/>
            <person name="Thangavel G."/>
            <person name="Lux T."/>
            <person name="Neumann P."/>
            <person name="Vondrak T."/>
            <person name="Novak P."/>
            <person name="Zhang M."/>
            <person name="Costa L."/>
            <person name="Castellani M."/>
            <person name="Scott A."/>
            <person name="Toegelov H."/>
            <person name="Fuchs J."/>
            <person name="Mata-Sucre Y."/>
            <person name="Dias Y."/>
            <person name="Vanzela A.L.L."/>
            <person name="Huettel B."/>
            <person name="Almeida C.C.S."/>
            <person name="Simkova H."/>
            <person name="Souza G."/>
            <person name="Pedrosa-Harand A."/>
            <person name="Macas J."/>
            <person name="Mayer K.F.X."/>
            <person name="Houben A."/>
            <person name="Marques A."/>
        </authorList>
    </citation>
    <scope>NUCLEOTIDE SEQUENCE [LARGE SCALE GENOMIC DNA]</scope>
    <source>
        <strain evidence="8">RhyTen1mFocal</strain>
    </source>
</reference>
<dbReference type="PANTHER" id="PTHR31190">
    <property type="entry name" value="DNA-BINDING DOMAIN"/>
    <property type="match status" value="1"/>
</dbReference>
<comment type="caution">
    <text evidence="8">The sequence shown here is derived from an EMBL/GenBank/DDBJ whole genome shotgun (WGS) entry which is preliminary data.</text>
</comment>
<evidence type="ECO:0000256" key="3">
    <source>
        <dbReference type="ARBA" id="ARBA00023125"/>
    </source>
</evidence>
<dbReference type="AlphaFoldDB" id="A0AAD5ZE11"/>
<dbReference type="GO" id="GO:0003700">
    <property type="term" value="F:DNA-binding transcription factor activity"/>
    <property type="evidence" value="ECO:0007669"/>
    <property type="project" value="InterPro"/>
</dbReference>
<evidence type="ECO:0000313" key="9">
    <source>
        <dbReference type="Proteomes" id="UP001210211"/>
    </source>
</evidence>
<dbReference type="Pfam" id="PF00847">
    <property type="entry name" value="AP2"/>
    <property type="match status" value="1"/>
</dbReference>
<dbReference type="Gene3D" id="3.30.730.10">
    <property type="entry name" value="AP2/ERF domain"/>
    <property type="match status" value="1"/>
</dbReference>
<keyword evidence="3" id="KW-0238">DNA-binding</keyword>
<evidence type="ECO:0000256" key="1">
    <source>
        <dbReference type="ARBA" id="ARBA00004123"/>
    </source>
</evidence>
<keyword evidence="4" id="KW-0804">Transcription</keyword>
<dbReference type="GO" id="GO:0009873">
    <property type="term" value="P:ethylene-activated signaling pathway"/>
    <property type="evidence" value="ECO:0007669"/>
    <property type="project" value="InterPro"/>
</dbReference>
<dbReference type="EMBL" id="JAMRDG010000002">
    <property type="protein sequence ID" value="KAJ3691825.1"/>
    <property type="molecule type" value="Genomic_DNA"/>
</dbReference>
<dbReference type="SMART" id="SM00380">
    <property type="entry name" value="AP2"/>
    <property type="match status" value="1"/>
</dbReference>
<sequence length="165" mass="18574">MCGGAVISDFLASSNGRDLPRRNYQPPRPVINGQQIPQGGGEKTEVPLQDVVKSKRGRKSKYRGIRRRPWGKWAAEIRDPTKGMRVWLGTFATAEEAAMAYDTAARRIRGDKAKLNFPDKQDKKEMSQCEEAASGFKAQISNLEHFLGIELELDGFQWDQPQILL</sequence>
<dbReference type="InterPro" id="IPR036955">
    <property type="entry name" value="AP2/ERF_dom_sf"/>
</dbReference>
<keyword evidence="5" id="KW-0539">Nucleus</keyword>
<evidence type="ECO:0000256" key="6">
    <source>
        <dbReference type="SAM" id="MobiDB-lite"/>
    </source>
</evidence>
<proteinExistence type="predicted"/>
<dbReference type="CDD" id="cd00018">
    <property type="entry name" value="AP2"/>
    <property type="match status" value="1"/>
</dbReference>
<dbReference type="GO" id="GO:0003677">
    <property type="term" value="F:DNA binding"/>
    <property type="evidence" value="ECO:0007669"/>
    <property type="project" value="UniProtKB-KW"/>
</dbReference>
<dbReference type="PRINTS" id="PR00367">
    <property type="entry name" value="ETHRSPELEMNT"/>
</dbReference>
<evidence type="ECO:0000256" key="2">
    <source>
        <dbReference type="ARBA" id="ARBA00023015"/>
    </source>
</evidence>
<dbReference type="PROSITE" id="PS51032">
    <property type="entry name" value="AP2_ERF"/>
    <property type="match status" value="1"/>
</dbReference>
<feature type="region of interest" description="Disordered" evidence="6">
    <location>
        <begin position="14"/>
        <end position="46"/>
    </location>
</feature>
<gene>
    <name evidence="8" type="ORF">LUZ61_020989</name>
</gene>
<keyword evidence="9" id="KW-1185">Reference proteome</keyword>
<evidence type="ECO:0000256" key="4">
    <source>
        <dbReference type="ARBA" id="ARBA00023163"/>
    </source>
</evidence>
<name>A0AAD5ZE11_9POAL</name>
<dbReference type="PANTHER" id="PTHR31190:SF142">
    <property type="entry name" value="ETHYLENE-RESPONSIVE TRANSCRIPTION FACTOR RAP2-3"/>
    <property type="match status" value="1"/>
</dbReference>
<dbReference type="InterPro" id="IPR001471">
    <property type="entry name" value="AP2/ERF_dom"/>
</dbReference>
<evidence type="ECO:0000313" key="8">
    <source>
        <dbReference type="EMBL" id="KAJ3691825.1"/>
    </source>
</evidence>
<feature type="domain" description="AP2/ERF" evidence="7">
    <location>
        <begin position="61"/>
        <end position="118"/>
    </location>
</feature>
<comment type="subcellular location">
    <subcellularLocation>
        <location evidence="1">Nucleus</location>
    </subcellularLocation>
</comment>
<evidence type="ECO:0000259" key="7">
    <source>
        <dbReference type="PROSITE" id="PS51032"/>
    </source>
</evidence>
<dbReference type="FunFam" id="3.30.730.10:FF:000001">
    <property type="entry name" value="Ethylene-responsive transcription factor 2"/>
    <property type="match status" value="1"/>
</dbReference>
<organism evidence="8 9">
    <name type="scientific">Rhynchospora tenuis</name>
    <dbReference type="NCBI Taxonomy" id="198213"/>
    <lineage>
        <taxon>Eukaryota</taxon>
        <taxon>Viridiplantae</taxon>
        <taxon>Streptophyta</taxon>
        <taxon>Embryophyta</taxon>
        <taxon>Tracheophyta</taxon>
        <taxon>Spermatophyta</taxon>
        <taxon>Magnoliopsida</taxon>
        <taxon>Liliopsida</taxon>
        <taxon>Poales</taxon>
        <taxon>Cyperaceae</taxon>
        <taxon>Cyperoideae</taxon>
        <taxon>Rhynchosporeae</taxon>
        <taxon>Rhynchospora</taxon>
    </lineage>
</organism>
<accession>A0AAD5ZE11</accession>
<dbReference type="InterPro" id="IPR016177">
    <property type="entry name" value="DNA-bd_dom_sf"/>
</dbReference>
<keyword evidence="2" id="KW-0805">Transcription regulation</keyword>
<protein>
    <recommendedName>
        <fullName evidence="7">AP2/ERF domain-containing protein</fullName>
    </recommendedName>
</protein>
<dbReference type="InterPro" id="IPR044808">
    <property type="entry name" value="ERF_plant"/>
</dbReference>
<evidence type="ECO:0000256" key="5">
    <source>
        <dbReference type="ARBA" id="ARBA00023242"/>
    </source>
</evidence>
<dbReference type="Proteomes" id="UP001210211">
    <property type="component" value="Unassembled WGS sequence"/>
</dbReference>
<dbReference type="SUPFAM" id="SSF54171">
    <property type="entry name" value="DNA-binding domain"/>
    <property type="match status" value="1"/>
</dbReference>
<dbReference type="GO" id="GO:0005634">
    <property type="term" value="C:nucleus"/>
    <property type="evidence" value="ECO:0007669"/>
    <property type="project" value="UniProtKB-SubCell"/>
</dbReference>